<comment type="caution">
    <text evidence="13">The sequence shown here is derived from an EMBL/GenBank/DDBJ whole genome shotgun (WGS) entry which is preliminary data.</text>
</comment>
<dbReference type="EMBL" id="JAGIKZ010000002">
    <property type="protein sequence ID" value="MBP2240049.1"/>
    <property type="molecule type" value="Genomic_DNA"/>
</dbReference>
<evidence type="ECO:0000256" key="5">
    <source>
        <dbReference type="ARBA" id="ARBA00022679"/>
    </source>
</evidence>
<evidence type="ECO:0000256" key="10">
    <source>
        <dbReference type="ARBA" id="ARBA00048968"/>
    </source>
</evidence>
<comment type="catalytic activity">
    <reaction evidence="9">
        <text>adenosine + H2O + H(+) = inosine + NH4(+)</text>
        <dbReference type="Rhea" id="RHEA:24408"/>
        <dbReference type="ChEBI" id="CHEBI:15377"/>
        <dbReference type="ChEBI" id="CHEBI:15378"/>
        <dbReference type="ChEBI" id="CHEBI:16335"/>
        <dbReference type="ChEBI" id="CHEBI:17596"/>
        <dbReference type="ChEBI" id="CHEBI:28938"/>
        <dbReference type="EC" id="3.5.4.4"/>
    </reaction>
    <physiologicalReaction direction="left-to-right" evidence="9">
        <dbReference type="Rhea" id="RHEA:24409"/>
    </physiologicalReaction>
</comment>
<protein>
    <recommendedName>
        <fullName evidence="12">Purine nucleoside phosphorylase</fullName>
    </recommendedName>
</protein>
<dbReference type="Proteomes" id="UP001519293">
    <property type="component" value="Unassembled WGS sequence"/>
</dbReference>
<comment type="cofactor">
    <cofactor evidence="2">
        <name>Zn(2+)</name>
        <dbReference type="ChEBI" id="CHEBI:29105"/>
    </cofactor>
</comment>
<dbReference type="SUPFAM" id="SSF64438">
    <property type="entry name" value="CNF1/YfiH-like putative cysteine hydrolases"/>
    <property type="match status" value="1"/>
</dbReference>
<keyword evidence="6" id="KW-0479">Metal-binding</keyword>
<dbReference type="PANTHER" id="PTHR30616">
    <property type="entry name" value="UNCHARACTERIZED PROTEIN YFIH"/>
    <property type="match status" value="1"/>
</dbReference>
<comment type="catalytic activity">
    <reaction evidence="1">
        <text>inosine + phosphate = alpha-D-ribose 1-phosphate + hypoxanthine</text>
        <dbReference type="Rhea" id="RHEA:27646"/>
        <dbReference type="ChEBI" id="CHEBI:17368"/>
        <dbReference type="ChEBI" id="CHEBI:17596"/>
        <dbReference type="ChEBI" id="CHEBI:43474"/>
        <dbReference type="ChEBI" id="CHEBI:57720"/>
        <dbReference type="EC" id="2.4.2.1"/>
    </reaction>
    <physiologicalReaction direction="left-to-right" evidence="1">
        <dbReference type="Rhea" id="RHEA:27647"/>
    </physiologicalReaction>
</comment>
<evidence type="ECO:0000256" key="12">
    <source>
        <dbReference type="RuleBase" id="RU361274"/>
    </source>
</evidence>
<evidence type="ECO:0000256" key="1">
    <source>
        <dbReference type="ARBA" id="ARBA00000553"/>
    </source>
</evidence>
<evidence type="ECO:0000256" key="7">
    <source>
        <dbReference type="ARBA" id="ARBA00022801"/>
    </source>
</evidence>
<dbReference type="InterPro" id="IPR011324">
    <property type="entry name" value="Cytotoxic_necrot_fac-like_cat"/>
</dbReference>
<keyword evidence="7" id="KW-0378">Hydrolase</keyword>
<keyword evidence="14" id="KW-1185">Reference proteome</keyword>
<comment type="catalytic activity">
    <reaction evidence="10">
        <text>adenosine + phosphate = alpha-D-ribose 1-phosphate + adenine</text>
        <dbReference type="Rhea" id="RHEA:27642"/>
        <dbReference type="ChEBI" id="CHEBI:16335"/>
        <dbReference type="ChEBI" id="CHEBI:16708"/>
        <dbReference type="ChEBI" id="CHEBI:43474"/>
        <dbReference type="ChEBI" id="CHEBI:57720"/>
        <dbReference type="EC" id="2.4.2.1"/>
    </reaction>
    <physiologicalReaction direction="left-to-right" evidence="10">
        <dbReference type="Rhea" id="RHEA:27643"/>
    </physiologicalReaction>
</comment>
<reference evidence="13 14" key="1">
    <citation type="submission" date="2021-03" db="EMBL/GenBank/DDBJ databases">
        <title>Genomic Encyclopedia of Type Strains, Phase IV (KMG-IV): sequencing the most valuable type-strain genomes for metagenomic binning, comparative biology and taxonomic classification.</title>
        <authorList>
            <person name="Goeker M."/>
        </authorList>
    </citation>
    <scope>NUCLEOTIDE SEQUENCE [LARGE SCALE GENOMIC DNA]</scope>
    <source>
        <strain evidence="13 14">DSM 26675</strain>
    </source>
</reference>
<evidence type="ECO:0000256" key="11">
    <source>
        <dbReference type="ARBA" id="ARBA00049893"/>
    </source>
</evidence>
<comment type="catalytic activity">
    <reaction evidence="11">
        <text>S-methyl-5'-thioadenosine + phosphate = 5-(methylsulfanyl)-alpha-D-ribose 1-phosphate + adenine</text>
        <dbReference type="Rhea" id="RHEA:11852"/>
        <dbReference type="ChEBI" id="CHEBI:16708"/>
        <dbReference type="ChEBI" id="CHEBI:17509"/>
        <dbReference type="ChEBI" id="CHEBI:43474"/>
        <dbReference type="ChEBI" id="CHEBI:58533"/>
        <dbReference type="EC" id="2.4.2.28"/>
    </reaction>
    <physiologicalReaction direction="left-to-right" evidence="11">
        <dbReference type="Rhea" id="RHEA:11853"/>
    </physiologicalReaction>
</comment>
<evidence type="ECO:0000256" key="9">
    <source>
        <dbReference type="ARBA" id="ARBA00047989"/>
    </source>
</evidence>
<evidence type="ECO:0000256" key="8">
    <source>
        <dbReference type="ARBA" id="ARBA00022833"/>
    </source>
</evidence>
<dbReference type="InterPro" id="IPR003730">
    <property type="entry name" value="Cu_polyphenol_OxRdtase"/>
</dbReference>
<evidence type="ECO:0000256" key="2">
    <source>
        <dbReference type="ARBA" id="ARBA00001947"/>
    </source>
</evidence>
<proteinExistence type="inferred from homology"/>
<dbReference type="Pfam" id="PF02578">
    <property type="entry name" value="Cu-oxidase_4"/>
    <property type="match status" value="1"/>
</dbReference>
<keyword evidence="8" id="KW-0862">Zinc</keyword>
<evidence type="ECO:0000313" key="14">
    <source>
        <dbReference type="Proteomes" id="UP001519293"/>
    </source>
</evidence>
<dbReference type="PANTHER" id="PTHR30616:SF2">
    <property type="entry name" value="PURINE NUCLEOSIDE PHOSPHORYLASE LACC1"/>
    <property type="match status" value="1"/>
</dbReference>
<keyword evidence="5" id="KW-0808">Transferase</keyword>
<dbReference type="CDD" id="cd16833">
    <property type="entry name" value="YfiH"/>
    <property type="match status" value="1"/>
</dbReference>
<dbReference type="NCBIfam" id="TIGR00726">
    <property type="entry name" value="peptidoglycan editing factor PgeF"/>
    <property type="match status" value="1"/>
</dbReference>
<gene>
    <name evidence="13" type="ORF">J2Z40_000602</name>
</gene>
<evidence type="ECO:0000256" key="4">
    <source>
        <dbReference type="ARBA" id="ARBA00007353"/>
    </source>
</evidence>
<comment type="similarity">
    <text evidence="4 12">Belongs to the purine nucleoside phosphorylase YfiH/LACC1 family.</text>
</comment>
<dbReference type="RefSeq" id="WP_066399214.1">
    <property type="nucleotide sequence ID" value="NZ_JAGIKZ010000002.1"/>
</dbReference>
<evidence type="ECO:0000256" key="6">
    <source>
        <dbReference type="ARBA" id="ARBA00022723"/>
    </source>
</evidence>
<dbReference type="Gene3D" id="3.60.140.10">
    <property type="entry name" value="CNF1/YfiH-like putative cysteine hydrolases"/>
    <property type="match status" value="1"/>
</dbReference>
<evidence type="ECO:0000256" key="3">
    <source>
        <dbReference type="ARBA" id="ARBA00003215"/>
    </source>
</evidence>
<name>A0ABS4RBG5_9BACI</name>
<dbReference type="InterPro" id="IPR038371">
    <property type="entry name" value="Cu_polyphenol_OxRdtase_sf"/>
</dbReference>
<comment type="function">
    <text evidence="3">Purine nucleoside enzyme that catalyzes the phosphorolysis of adenosine and inosine nucleosides, yielding D-ribose 1-phosphate and the respective free bases, adenine and hypoxanthine. Also catalyzes the phosphorolysis of S-methyl-5'-thioadenosine into adenine and S-methyl-5-thio-alpha-D-ribose 1-phosphate. Also has adenosine deaminase activity.</text>
</comment>
<accession>A0ABS4RBG5</accession>
<organism evidence="13 14">
    <name type="scientific">Cytobacillus eiseniae</name>
    <dbReference type="NCBI Taxonomy" id="762947"/>
    <lineage>
        <taxon>Bacteria</taxon>
        <taxon>Bacillati</taxon>
        <taxon>Bacillota</taxon>
        <taxon>Bacilli</taxon>
        <taxon>Bacillales</taxon>
        <taxon>Bacillaceae</taxon>
        <taxon>Cytobacillus</taxon>
    </lineage>
</organism>
<sequence length="275" mass="31391">MEPFILQQNGLFFIKEWMDRYPGLVAGFTSKNGGISQSHFSTMNLGLHVNDSIESVCHNRKETADLLNIPLSKWIGAEQTHEINIEKVFKKDGGKGAIHYDESFKQTDGFYTSEADLLLTLCFADCVPLYFFHEKSRLIGTVHAGWKGTVHGIAEEMVKRYKSEGIDENELQVIVGPSICKNCYIVDRHVISLVKARVGQDDSNRYEQIDDDQFKLDLKQTNNAILLNAGVREENIHVTNFCTSCHEDYFFSHRRDKGRTGRMMSFIGWKEDLQA</sequence>
<evidence type="ECO:0000313" key="13">
    <source>
        <dbReference type="EMBL" id="MBP2240049.1"/>
    </source>
</evidence>